<evidence type="ECO:0000313" key="2">
    <source>
        <dbReference type="Proteomes" id="UP000066284"/>
    </source>
</evidence>
<gene>
    <name evidence="1" type="ORF">NITINOP_1685</name>
</gene>
<sequence>MHQKVCSAGIGVRGIGVIVVGLLVLIGGGEGWGGNLEDLLLENQQISIDQWIRLKAEEEKRQQKELEASRAAGDTPVRERWWEKISIRGYTQVRYNYQIDNDFLRTDQDRSIDENNQFFIRRARLIFSGQPHERVFFYFQPEFAGLIGGVEQAGVVRDLYADVFLTENKEWRIRAGLSKIPFGFENMQSSQNRLAFDRNDAVSSGAPTERDLGLFLYYTPVSVRERFRRLVDSGLKGSGDYGMLGIGVYNGQGINVRDQNKNKHVVFHAMYPHEFPNGQILQIGMDAYTGRYHVSTTPVVPLNPSPVSAGAPLTPIVENEGNYLDERVTWHFVLFPQPFGLQGEYTIGRGPELNRERTHITTGNIRGGYIQVFYNYRCESFCESIIPFVRLQEYYGGKKAQANAPRNTVREAEIGVEYRFNRALELTVAYAWTQRTSPESATIPASCADPGVTGITCAQTPYRLQSGDQLRFQLQWNF</sequence>
<dbReference type="Gene3D" id="2.40.160.10">
    <property type="entry name" value="Porin"/>
    <property type="match status" value="1"/>
</dbReference>
<protein>
    <submittedName>
        <fullName evidence="1">Secreted protein</fullName>
    </submittedName>
</protein>
<dbReference type="SUPFAM" id="SSF56935">
    <property type="entry name" value="Porins"/>
    <property type="match status" value="1"/>
</dbReference>
<evidence type="ECO:0000313" key="1">
    <source>
        <dbReference type="EMBL" id="CUQ66660.1"/>
    </source>
</evidence>
<dbReference type="STRING" id="1715989.NITINOP_1685"/>
<organism evidence="1 2">
    <name type="scientific">Candidatus Nitrospira inopinata</name>
    <dbReference type="NCBI Taxonomy" id="1715989"/>
    <lineage>
        <taxon>Bacteria</taxon>
        <taxon>Pseudomonadati</taxon>
        <taxon>Nitrospirota</taxon>
        <taxon>Nitrospiria</taxon>
        <taxon>Nitrospirales</taxon>
        <taxon>Nitrospiraceae</taxon>
        <taxon>Nitrospira</taxon>
    </lineage>
</organism>
<proteinExistence type="predicted"/>
<name>A0A0S4KW80_9BACT</name>
<dbReference type="AlphaFoldDB" id="A0A0S4KW80"/>
<dbReference type="EMBL" id="LN885086">
    <property type="protein sequence ID" value="CUQ66660.1"/>
    <property type="molecule type" value="Genomic_DNA"/>
</dbReference>
<dbReference type="Pfam" id="PF07396">
    <property type="entry name" value="Porin_O_P"/>
    <property type="match status" value="1"/>
</dbReference>
<dbReference type="Proteomes" id="UP000066284">
    <property type="component" value="Chromosome 1"/>
</dbReference>
<keyword evidence="2" id="KW-1185">Reference proteome</keyword>
<dbReference type="InterPro" id="IPR023614">
    <property type="entry name" value="Porin_dom_sf"/>
</dbReference>
<dbReference type="OrthoDB" id="9807854at2"/>
<dbReference type="KEGG" id="nio:NITINOP_1685"/>
<dbReference type="InterPro" id="IPR010870">
    <property type="entry name" value="Porin_O/P"/>
</dbReference>
<dbReference type="RefSeq" id="WP_062484645.1">
    <property type="nucleotide sequence ID" value="NZ_LN885086.1"/>
</dbReference>
<accession>A0A0S4KW80</accession>
<reference evidence="2" key="1">
    <citation type="submission" date="2015-09" db="EMBL/GenBank/DDBJ databases">
        <authorList>
            <person name="Daims H."/>
        </authorList>
    </citation>
    <scope>NUCLEOTIDE SEQUENCE [LARGE SCALE GENOMIC DNA]</scope>
</reference>